<organism evidence="3 4">
    <name type="scientific">Petrolisthes manimaculis</name>
    <dbReference type="NCBI Taxonomy" id="1843537"/>
    <lineage>
        <taxon>Eukaryota</taxon>
        <taxon>Metazoa</taxon>
        <taxon>Ecdysozoa</taxon>
        <taxon>Arthropoda</taxon>
        <taxon>Crustacea</taxon>
        <taxon>Multicrustacea</taxon>
        <taxon>Malacostraca</taxon>
        <taxon>Eumalacostraca</taxon>
        <taxon>Eucarida</taxon>
        <taxon>Decapoda</taxon>
        <taxon>Pleocyemata</taxon>
        <taxon>Anomura</taxon>
        <taxon>Galatheoidea</taxon>
        <taxon>Porcellanidae</taxon>
        <taxon>Petrolisthes</taxon>
    </lineage>
</organism>
<dbReference type="Pfam" id="PF07679">
    <property type="entry name" value="I-set"/>
    <property type="match status" value="1"/>
</dbReference>
<reference evidence="3" key="1">
    <citation type="submission" date="2023-11" db="EMBL/GenBank/DDBJ databases">
        <title>Genome assemblies of two species of porcelain crab, Petrolisthes cinctipes and Petrolisthes manimaculis (Anomura: Porcellanidae).</title>
        <authorList>
            <person name="Angst P."/>
        </authorList>
    </citation>
    <scope>NUCLEOTIDE SEQUENCE</scope>
    <source>
        <strain evidence="3">PB745_02</strain>
        <tissue evidence="3">Gill</tissue>
    </source>
</reference>
<name>A0AAE1PS43_9EUCA</name>
<evidence type="ECO:0000259" key="2">
    <source>
        <dbReference type="PROSITE" id="PS50835"/>
    </source>
</evidence>
<dbReference type="InterPro" id="IPR007110">
    <property type="entry name" value="Ig-like_dom"/>
</dbReference>
<accession>A0AAE1PS43</accession>
<dbReference type="PROSITE" id="PS50835">
    <property type="entry name" value="IG_LIKE"/>
    <property type="match status" value="1"/>
</dbReference>
<protein>
    <recommendedName>
        <fullName evidence="2">Ig-like domain-containing protein</fullName>
    </recommendedName>
</protein>
<feature type="domain" description="Ig-like" evidence="2">
    <location>
        <begin position="81"/>
        <end position="155"/>
    </location>
</feature>
<dbReference type="CDD" id="cd00096">
    <property type="entry name" value="Ig"/>
    <property type="match status" value="1"/>
</dbReference>
<keyword evidence="4" id="KW-1185">Reference proteome</keyword>
<dbReference type="Proteomes" id="UP001292094">
    <property type="component" value="Unassembled WGS sequence"/>
</dbReference>
<sequence>MKVPWRACWWWWTVVVLLVLLASLDLTEGKRAKGRGKKGRKYGSRSSITKYKSEASAAYYNHNGGAKITTWSHFESEYVLGRKIVFMCKAMGSPRPVITWFKDGIELYAHSFFQVHEWKEGDGDIKSKMEIDPATQMDAGYYECQADNKYAVDVKGFSADYLLQFE</sequence>
<dbReference type="InterPro" id="IPR013783">
    <property type="entry name" value="Ig-like_fold"/>
</dbReference>
<comment type="caution">
    <text evidence="3">The sequence shown here is derived from an EMBL/GenBank/DDBJ whole genome shotgun (WGS) entry which is preliminary data.</text>
</comment>
<gene>
    <name evidence="3" type="ORF">Pmani_015341</name>
</gene>
<evidence type="ECO:0000313" key="4">
    <source>
        <dbReference type="Proteomes" id="UP001292094"/>
    </source>
</evidence>
<dbReference type="InterPro" id="IPR003598">
    <property type="entry name" value="Ig_sub2"/>
</dbReference>
<dbReference type="SUPFAM" id="SSF48726">
    <property type="entry name" value="Immunoglobulin"/>
    <property type="match status" value="1"/>
</dbReference>
<dbReference type="EMBL" id="JAWZYT010001332">
    <property type="protein sequence ID" value="KAK4313284.1"/>
    <property type="molecule type" value="Genomic_DNA"/>
</dbReference>
<dbReference type="Gene3D" id="2.60.40.10">
    <property type="entry name" value="Immunoglobulins"/>
    <property type="match status" value="1"/>
</dbReference>
<dbReference type="InterPro" id="IPR013098">
    <property type="entry name" value="Ig_I-set"/>
</dbReference>
<keyword evidence="1" id="KW-0732">Signal</keyword>
<feature type="signal peptide" evidence="1">
    <location>
        <begin position="1"/>
        <end position="29"/>
    </location>
</feature>
<dbReference type="AlphaFoldDB" id="A0AAE1PS43"/>
<evidence type="ECO:0000313" key="3">
    <source>
        <dbReference type="EMBL" id="KAK4313284.1"/>
    </source>
</evidence>
<evidence type="ECO:0000256" key="1">
    <source>
        <dbReference type="SAM" id="SignalP"/>
    </source>
</evidence>
<dbReference type="InterPro" id="IPR036179">
    <property type="entry name" value="Ig-like_dom_sf"/>
</dbReference>
<feature type="chain" id="PRO_5042155517" description="Ig-like domain-containing protein" evidence="1">
    <location>
        <begin position="30"/>
        <end position="166"/>
    </location>
</feature>
<proteinExistence type="predicted"/>
<dbReference type="SMART" id="SM00408">
    <property type="entry name" value="IGc2"/>
    <property type="match status" value="1"/>
</dbReference>